<dbReference type="Proteomes" id="UP000257123">
    <property type="component" value="Unassembled WGS sequence"/>
</dbReference>
<evidence type="ECO:0000313" key="1">
    <source>
        <dbReference type="EMBL" id="RFA95028.1"/>
    </source>
</evidence>
<dbReference type="EMBL" id="NMUF01000035">
    <property type="protein sequence ID" value="RFA96741.1"/>
    <property type="molecule type" value="Genomic_DNA"/>
</dbReference>
<reference evidence="3 4" key="1">
    <citation type="submission" date="2017-07" db="EMBL/GenBank/DDBJ databases">
        <title>Draft genome sequence of aerobic hyperthermophilic archaea, Pyrobaculum aerophilum YKB31 and YKB32.</title>
        <authorList>
            <person name="Mochizuki T."/>
            <person name="Berliner A.J."/>
            <person name="Yoshida-Takashima Y."/>
            <person name="Takaki Y."/>
            <person name="Nunoura T."/>
            <person name="Takai K."/>
        </authorList>
    </citation>
    <scope>NUCLEOTIDE SEQUENCE [LARGE SCALE GENOMIC DNA]</scope>
    <source>
        <strain evidence="1 4">YKB31</strain>
        <strain evidence="2 3">YKB32</strain>
    </source>
</reference>
<organism evidence="1 4">
    <name type="scientific">Pyrobaculum aerophilum</name>
    <dbReference type="NCBI Taxonomy" id="13773"/>
    <lineage>
        <taxon>Archaea</taxon>
        <taxon>Thermoproteota</taxon>
        <taxon>Thermoprotei</taxon>
        <taxon>Thermoproteales</taxon>
        <taxon>Thermoproteaceae</taxon>
        <taxon>Pyrobaculum</taxon>
    </lineage>
</organism>
<gene>
    <name evidence="1" type="ORF">CGL51_08575</name>
    <name evidence="2" type="ORF">CGL52_10605</name>
</gene>
<comment type="caution">
    <text evidence="1">The sequence shown here is derived from an EMBL/GenBank/DDBJ whole genome shotgun (WGS) entry which is preliminary data.</text>
</comment>
<sequence length="83" mass="9239">MAKGLPEGGVREAARKAVRAAMVGTLKERGGVVRHNFWVKARPRPTFHGVIKEASKLAGKGKWIPIRVLIIRAVRVFLRELKT</sequence>
<protein>
    <submittedName>
        <fullName evidence="1">Uncharacterized protein</fullName>
    </submittedName>
</protein>
<name>A0A371QXF4_9CREN</name>
<accession>A0A371QXF4</accession>
<evidence type="ECO:0000313" key="2">
    <source>
        <dbReference type="EMBL" id="RFA96741.1"/>
    </source>
</evidence>
<dbReference type="Proteomes" id="UP000256877">
    <property type="component" value="Unassembled WGS sequence"/>
</dbReference>
<evidence type="ECO:0000313" key="4">
    <source>
        <dbReference type="Proteomes" id="UP000257123"/>
    </source>
</evidence>
<evidence type="ECO:0000313" key="3">
    <source>
        <dbReference type="Proteomes" id="UP000256877"/>
    </source>
</evidence>
<dbReference type="EMBL" id="NMUE01000027">
    <property type="protein sequence ID" value="RFA95028.1"/>
    <property type="molecule type" value="Genomic_DNA"/>
</dbReference>
<dbReference type="AlphaFoldDB" id="A0A371QXF4"/>
<proteinExistence type="predicted"/>
<dbReference type="RefSeq" id="WP_116421425.1">
    <property type="nucleotide sequence ID" value="NZ_NMUE01000027.1"/>
</dbReference>